<name>A0ABU4CSU1_RHOJO</name>
<dbReference type="RefSeq" id="WP_317571624.1">
    <property type="nucleotide sequence ID" value="NZ_JAWLKA010000042.1"/>
</dbReference>
<evidence type="ECO:0000313" key="2">
    <source>
        <dbReference type="Proteomes" id="UP001185737"/>
    </source>
</evidence>
<proteinExistence type="predicted"/>
<evidence type="ECO:0000313" key="1">
    <source>
        <dbReference type="EMBL" id="MDV6286629.1"/>
    </source>
</evidence>
<gene>
    <name evidence="1" type="ORF">R3Q59_39830</name>
</gene>
<sequence length="41" mass="4493">MPAQLPERFIERVLVTCLLVDRAVAMADGGADDLFERTAVC</sequence>
<reference evidence="1 2" key="1">
    <citation type="submission" date="2023-10" db="EMBL/GenBank/DDBJ databases">
        <title>Development of a sustainable strategy for remediation of hydrocarbon-contaminated territories based on the waste exchange concept.</title>
        <authorList>
            <person name="Krivoruchko A."/>
        </authorList>
    </citation>
    <scope>NUCLEOTIDE SEQUENCE [LARGE SCALE GENOMIC DNA]</scope>
    <source>
        <strain evidence="1 2">IEGM 60</strain>
    </source>
</reference>
<dbReference type="EMBL" id="JAWLKA010000042">
    <property type="protein sequence ID" value="MDV6286629.1"/>
    <property type="molecule type" value="Genomic_DNA"/>
</dbReference>
<dbReference type="Proteomes" id="UP001185737">
    <property type="component" value="Unassembled WGS sequence"/>
</dbReference>
<keyword evidence="2" id="KW-1185">Reference proteome</keyword>
<accession>A0ABU4CSU1</accession>
<protein>
    <submittedName>
        <fullName evidence="1">Uncharacterized protein</fullName>
    </submittedName>
</protein>
<comment type="caution">
    <text evidence="1">The sequence shown here is derived from an EMBL/GenBank/DDBJ whole genome shotgun (WGS) entry which is preliminary data.</text>
</comment>
<organism evidence="1 2">
    <name type="scientific">Rhodococcus jostii</name>
    <dbReference type="NCBI Taxonomy" id="132919"/>
    <lineage>
        <taxon>Bacteria</taxon>
        <taxon>Bacillati</taxon>
        <taxon>Actinomycetota</taxon>
        <taxon>Actinomycetes</taxon>
        <taxon>Mycobacteriales</taxon>
        <taxon>Nocardiaceae</taxon>
        <taxon>Rhodococcus</taxon>
    </lineage>
</organism>